<dbReference type="EMBL" id="JAUSVF010000002">
    <property type="protein sequence ID" value="MDQ0322926.1"/>
    <property type="molecule type" value="Genomic_DNA"/>
</dbReference>
<dbReference type="Pfam" id="PF13454">
    <property type="entry name" value="NAD_binding_9"/>
    <property type="match status" value="1"/>
</dbReference>
<dbReference type="PANTHER" id="PTHR40254:SF1">
    <property type="entry name" value="BLR0577 PROTEIN"/>
    <property type="match status" value="1"/>
</dbReference>
<sequence>MTLQTAPFSRPSHGSRADSLARVAIVGRGFTGIMNAIALLKDFDLPFHLVMYDPSPRINGGESVSRSGKTVLNSRVRDLSIDPTVRMDFKHWLETDEEWRSRQENSGEGVDHAFVSGEIFSGYVYQRFSEALRQRTDVIVQIRAEAVIAVDADPRGGLQVLSGDGERTHFDAVFLATGYGVSERGEELAASGRVEDAIVIGGGVQAVDRALKLLAADEASHVTLISASGFLPQSHTRAGVGPVASDKPLPGTLRGAFRFLREAANTAELEGTGWQGIMNGFRLRAGDLWKGLSSEERRRFKRHVKPIYDSHRNRLPPSHYKRLHEAIATGAITMKKGKVERIATNGVLLSTSAGLQVLPAERTIDCRIRPIDVDAPLFRSVFTSGLARRDELELGVFVDSCGRAVVEPGVFHGLFAMGPLGLGSLPDIDQVPEIVRQVYAAASTLRAWLHQPAPSFEPVGAE</sequence>
<name>A0ABU0BZ31_9HYPH</name>
<dbReference type="InterPro" id="IPR052189">
    <property type="entry name" value="L-asp_N-monooxygenase_NS-form"/>
</dbReference>
<organism evidence="2 3">
    <name type="scientific">Pararhizobium capsulatum DSM 1112</name>
    <dbReference type="NCBI Taxonomy" id="1121113"/>
    <lineage>
        <taxon>Bacteria</taxon>
        <taxon>Pseudomonadati</taxon>
        <taxon>Pseudomonadota</taxon>
        <taxon>Alphaproteobacteria</taxon>
        <taxon>Hyphomicrobiales</taxon>
        <taxon>Rhizobiaceae</taxon>
        <taxon>Rhizobium/Agrobacterium group</taxon>
        <taxon>Pararhizobium</taxon>
    </lineage>
</organism>
<dbReference type="RefSeq" id="WP_307234995.1">
    <property type="nucleotide sequence ID" value="NZ_JAUSVF010000002.1"/>
</dbReference>
<protein>
    <submittedName>
        <fullName evidence="2">NAD(P)/FAD-binding protein YdhS</fullName>
    </submittedName>
</protein>
<keyword evidence="3" id="KW-1185">Reference proteome</keyword>
<accession>A0ABU0BZ31</accession>
<evidence type="ECO:0000259" key="1">
    <source>
        <dbReference type="Pfam" id="PF13454"/>
    </source>
</evidence>
<gene>
    <name evidence="2" type="ORF">QO002_005132</name>
</gene>
<dbReference type="SUPFAM" id="SSF51905">
    <property type="entry name" value="FAD/NAD(P)-binding domain"/>
    <property type="match status" value="1"/>
</dbReference>
<dbReference type="InterPro" id="IPR038732">
    <property type="entry name" value="HpyO/CreE_NAD-binding"/>
</dbReference>
<evidence type="ECO:0000313" key="2">
    <source>
        <dbReference type="EMBL" id="MDQ0322926.1"/>
    </source>
</evidence>
<reference evidence="2 3" key="1">
    <citation type="submission" date="2023-07" db="EMBL/GenBank/DDBJ databases">
        <title>Genomic Encyclopedia of Type Strains, Phase IV (KMG-IV): sequencing the most valuable type-strain genomes for metagenomic binning, comparative biology and taxonomic classification.</title>
        <authorList>
            <person name="Goeker M."/>
        </authorList>
    </citation>
    <scope>NUCLEOTIDE SEQUENCE [LARGE SCALE GENOMIC DNA]</scope>
    <source>
        <strain evidence="2 3">DSM 1112</strain>
    </source>
</reference>
<dbReference type="PANTHER" id="PTHR40254">
    <property type="entry name" value="BLR0577 PROTEIN"/>
    <property type="match status" value="1"/>
</dbReference>
<proteinExistence type="predicted"/>
<dbReference type="Gene3D" id="3.50.50.60">
    <property type="entry name" value="FAD/NAD(P)-binding domain"/>
    <property type="match status" value="1"/>
</dbReference>
<feature type="domain" description="FAD-dependent urate hydroxylase HpyO/Asp monooxygenase CreE-like FAD/NAD(P)-binding" evidence="1">
    <location>
        <begin position="24"/>
        <end position="179"/>
    </location>
</feature>
<comment type="caution">
    <text evidence="2">The sequence shown here is derived from an EMBL/GenBank/DDBJ whole genome shotgun (WGS) entry which is preliminary data.</text>
</comment>
<evidence type="ECO:0000313" key="3">
    <source>
        <dbReference type="Proteomes" id="UP001230207"/>
    </source>
</evidence>
<dbReference type="Proteomes" id="UP001230207">
    <property type="component" value="Unassembled WGS sequence"/>
</dbReference>
<dbReference type="InterPro" id="IPR036188">
    <property type="entry name" value="FAD/NAD-bd_sf"/>
</dbReference>